<protein>
    <recommendedName>
        <fullName evidence="3">Anthranilate synthase component I N-terminal domain-containing protein</fullName>
    </recommendedName>
</protein>
<evidence type="ECO:0000256" key="1">
    <source>
        <dbReference type="ARBA" id="ARBA00047683"/>
    </source>
</evidence>
<feature type="region of interest" description="Disordered" evidence="2">
    <location>
        <begin position="182"/>
        <end position="208"/>
    </location>
</feature>
<evidence type="ECO:0000256" key="2">
    <source>
        <dbReference type="SAM" id="MobiDB-lite"/>
    </source>
</evidence>
<feature type="non-terminal residue" evidence="4">
    <location>
        <position position="208"/>
    </location>
</feature>
<evidence type="ECO:0000313" key="4">
    <source>
        <dbReference type="EMBL" id="SVD67865.1"/>
    </source>
</evidence>
<dbReference type="EMBL" id="UINC01166097">
    <property type="protein sequence ID" value="SVD67865.1"/>
    <property type="molecule type" value="Genomic_DNA"/>
</dbReference>
<reference evidence="4" key="1">
    <citation type="submission" date="2018-05" db="EMBL/GenBank/DDBJ databases">
        <authorList>
            <person name="Lanie J.A."/>
            <person name="Ng W.-L."/>
            <person name="Kazmierczak K.M."/>
            <person name="Andrzejewski T.M."/>
            <person name="Davidsen T.M."/>
            <person name="Wayne K.J."/>
            <person name="Tettelin H."/>
            <person name="Glass J.I."/>
            <person name="Rusch D."/>
            <person name="Podicherti R."/>
            <person name="Tsui H.-C.T."/>
            <person name="Winkler M.E."/>
        </authorList>
    </citation>
    <scope>NUCLEOTIDE SEQUENCE</scope>
</reference>
<proteinExistence type="predicted"/>
<dbReference type="AlphaFoldDB" id="A0A382XB84"/>
<dbReference type="InterPro" id="IPR005801">
    <property type="entry name" value="ADC_synthase"/>
</dbReference>
<dbReference type="InterPro" id="IPR006805">
    <property type="entry name" value="Anth_synth_I_N"/>
</dbReference>
<accession>A0A382XB84</accession>
<dbReference type="Pfam" id="PF04715">
    <property type="entry name" value="Anth_synt_I_N"/>
    <property type="match status" value="1"/>
</dbReference>
<dbReference type="GO" id="GO:0004049">
    <property type="term" value="F:anthranilate synthase activity"/>
    <property type="evidence" value="ECO:0007669"/>
    <property type="project" value="UniProtKB-EC"/>
</dbReference>
<feature type="domain" description="Anthranilate synthase component I N-terminal" evidence="3">
    <location>
        <begin position="17"/>
        <end position="146"/>
    </location>
</feature>
<evidence type="ECO:0000259" key="3">
    <source>
        <dbReference type="Pfam" id="PF04715"/>
    </source>
</evidence>
<organism evidence="4">
    <name type="scientific">marine metagenome</name>
    <dbReference type="NCBI Taxonomy" id="408172"/>
    <lineage>
        <taxon>unclassified sequences</taxon>
        <taxon>metagenomes</taxon>
        <taxon>ecological metagenomes</taxon>
    </lineage>
</organism>
<dbReference type="GO" id="GO:0000162">
    <property type="term" value="P:L-tryptophan biosynthetic process"/>
    <property type="evidence" value="ECO:0007669"/>
    <property type="project" value="TreeGrafter"/>
</dbReference>
<dbReference type="PANTHER" id="PTHR11236:SF48">
    <property type="entry name" value="ISOCHORISMATE SYNTHASE MENF"/>
    <property type="match status" value="1"/>
</dbReference>
<gene>
    <name evidence="4" type="ORF">METZ01_LOCUS420719</name>
</gene>
<name>A0A382XB84_9ZZZZ</name>
<dbReference type="InterPro" id="IPR019999">
    <property type="entry name" value="Anth_synth_I-like"/>
</dbReference>
<dbReference type="PANTHER" id="PTHR11236">
    <property type="entry name" value="AMINOBENZOATE/ANTHRANILATE SYNTHASE"/>
    <property type="match status" value="1"/>
</dbReference>
<comment type="catalytic activity">
    <reaction evidence="1">
        <text>chorismate + L-glutamine = anthranilate + pyruvate + L-glutamate + H(+)</text>
        <dbReference type="Rhea" id="RHEA:21732"/>
        <dbReference type="ChEBI" id="CHEBI:15361"/>
        <dbReference type="ChEBI" id="CHEBI:15378"/>
        <dbReference type="ChEBI" id="CHEBI:16567"/>
        <dbReference type="ChEBI" id="CHEBI:29748"/>
        <dbReference type="ChEBI" id="CHEBI:29985"/>
        <dbReference type="ChEBI" id="CHEBI:58359"/>
        <dbReference type="EC" id="4.1.3.27"/>
    </reaction>
</comment>
<dbReference type="Gene3D" id="3.60.120.10">
    <property type="entry name" value="Anthranilate synthase"/>
    <property type="match status" value="1"/>
</dbReference>
<dbReference type="SUPFAM" id="SSF56322">
    <property type="entry name" value="ADC synthase"/>
    <property type="match status" value="1"/>
</dbReference>
<sequence length="208" mass="23030">MTDQGNLVPIYREIDGDLETPVSAYLKIAKPPYSFLLESVEGGERVARYSFIGTEPTAVFKTGATEEVGSIDPLLPVEEALSAMKAIPVPNLPRFTGGAVGYISYDAVQHFEKLPSPESDPLGLPESVFMLATDLVVFDHFRNKIVVISHAKMDDDVNAEYARATRRIDEMIRRLDSNITSSRTTSSLDQPLTSVEVETNMSRKQFED</sequence>